<dbReference type="EMBL" id="CP002394">
    <property type="protein sequence ID" value="ADU28893.1"/>
    <property type="molecule type" value="Genomic_DNA"/>
</dbReference>
<reference evidence="1" key="1">
    <citation type="submission" date="2010-12" db="EMBL/GenBank/DDBJ databases">
        <title>Complete sequence of Bacillus cellulosilyticus DSM 2522.</title>
        <authorList>
            <consortium name="US DOE Joint Genome Institute"/>
            <person name="Lucas S."/>
            <person name="Copeland A."/>
            <person name="Lapidus A."/>
            <person name="Cheng J.-F."/>
            <person name="Bruce D."/>
            <person name="Goodwin L."/>
            <person name="Pitluck S."/>
            <person name="Chertkov O."/>
            <person name="Detter J.C."/>
            <person name="Han C."/>
            <person name="Tapia R."/>
            <person name="Land M."/>
            <person name="Hauser L."/>
            <person name="Jeffries C."/>
            <person name="Kyrpides N."/>
            <person name="Ivanova N."/>
            <person name="Mikhailova N."/>
            <person name="Brumm P."/>
            <person name="Mead D."/>
            <person name="Woyke T."/>
        </authorList>
    </citation>
    <scope>NUCLEOTIDE SEQUENCE [LARGE SCALE GENOMIC DNA]</scope>
    <source>
        <strain evidence="1">DSM 2522</strain>
    </source>
</reference>
<evidence type="ECO:0000313" key="2">
    <source>
        <dbReference type="Proteomes" id="UP000001401"/>
    </source>
</evidence>
<dbReference type="HOGENOM" id="CLU_2505772_0_0_9"/>
<name>E6TYF5_EVAC2</name>
<dbReference type="KEGG" id="bco:Bcell_0611"/>
<protein>
    <submittedName>
        <fullName evidence="1">Uncharacterized protein</fullName>
    </submittedName>
</protein>
<accession>E6TYF5</accession>
<dbReference type="Proteomes" id="UP000001401">
    <property type="component" value="Chromosome"/>
</dbReference>
<keyword evidence="2" id="KW-1185">Reference proteome</keyword>
<sequence length="85" mass="10080">MKPRVVVRRALTTTLKTCGIISLPLLRKTKNSFFVFHKRYESIKYGGGNEATRSSEKSTHYYFKNMWHHFFTASKKNEKLVFRFS</sequence>
<evidence type="ECO:0000313" key="1">
    <source>
        <dbReference type="EMBL" id="ADU28893.1"/>
    </source>
</evidence>
<dbReference type="AlphaFoldDB" id="E6TYF5"/>
<proteinExistence type="predicted"/>
<organism evidence="1 2">
    <name type="scientific">Evansella cellulosilytica (strain ATCC 21833 / DSM 2522 / FERM P-1141 / JCM 9156 / N-4)</name>
    <name type="common">Bacillus cellulosilyticus</name>
    <dbReference type="NCBI Taxonomy" id="649639"/>
    <lineage>
        <taxon>Bacteria</taxon>
        <taxon>Bacillati</taxon>
        <taxon>Bacillota</taxon>
        <taxon>Bacilli</taxon>
        <taxon>Bacillales</taxon>
        <taxon>Bacillaceae</taxon>
        <taxon>Evansella</taxon>
    </lineage>
</organism>
<gene>
    <name evidence="1" type="ordered locus">Bcell_0611</name>
</gene>